<feature type="transmembrane region" description="Helical" evidence="5">
    <location>
        <begin position="76"/>
        <end position="95"/>
    </location>
</feature>
<accession>A0A644YF11</accession>
<evidence type="ECO:0000256" key="4">
    <source>
        <dbReference type="ARBA" id="ARBA00023204"/>
    </source>
</evidence>
<dbReference type="InterPro" id="IPR003180">
    <property type="entry name" value="MPG"/>
</dbReference>
<comment type="caution">
    <text evidence="6">The sequence shown here is derived from an EMBL/GenBank/DDBJ whole genome shotgun (WGS) entry which is preliminary data.</text>
</comment>
<dbReference type="GO" id="GO:0006284">
    <property type="term" value="P:base-excision repair"/>
    <property type="evidence" value="ECO:0007669"/>
    <property type="project" value="InterPro"/>
</dbReference>
<dbReference type="PANTHER" id="PTHR10429">
    <property type="entry name" value="DNA-3-METHYLADENINE GLYCOSYLASE"/>
    <property type="match status" value="1"/>
</dbReference>
<dbReference type="GO" id="GO:0003677">
    <property type="term" value="F:DNA binding"/>
    <property type="evidence" value="ECO:0007669"/>
    <property type="project" value="InterPro"/>
</dbReference>
<sequence>MTMHYLCTMKTMLPEKFYLQNDVVKTAKQLIGKVLVTKINGIRTSGIITETEAYAGETDRASHAFGGRRTKRTETMYLRGGVAYVYLCYGLHSLFNVVTNKAETPHAVLIRAIEPLEGIDEMNRRLAAARMKAGGVGPAKVSAALGITLQLDKAALNSETICIEDHEIKISPRKIIAGPRIGVDYAGEDAKLPYRFFIQAQYTSHLFDRFYPAVHTSPPLCKTAGLKVRAGRVQDNTILLMNDKNREL</sequence>
<dbReference type="CDD" id="cd00540">
    <property type="entry name" value="AAG"/>
    <property type="match status" value="1"/>
</dbReference>
<evidence type="ECO:0000256" key="3">
    <source>
        <dbReference type="ARBA" id="ARBA00022801"/>
    </source>
</evidence>
<dbReference type="NCBIfam" id="TIGR00567">
    <property type="entry name" value="3mg"/>
    <property type="match status" value="1"/>
</dbReference>
<evidence type="ECO:0000313" key="6">
    <source>
        <dbReference type="EMBL" id="MPM27030.1"/>
    </source>
</evidence>
<dbReference type="AlphaFoldDB" id="A0A644YF11"/>
<dbReference type="HAMAP" id="MF_00527">
    <property type="entry name" value="3MGH"/>
    <property type="match status" value="1"/>
</dbReference>
<evidence type="ECO:0000256" key="5">
    <source>
        <dbReference type="SAM" id="Phobius"/>
    </source>
</evidence>
<keyword evidence="2" id="KW-0227">DNA damage</keyword>
<comment type="similarity">
    <text evidence="1">Belongs to the DNA glycosylase MPG family.</text>
</comment>
<dbReference type="EC" id="3.2.2.-" evidence="6"/>
<dbReference type="InterPro" id="IPR036995">
    <property type="entry name" value="MPG_sf"/>
</dbReference>
<dbReference type="Pfam" id="PF02245">
    <property type="entry name" value="Pur_DNA_glyco"/>
    <property type="match status" value="1"/>
</dbReference>
<evidence type="ECO:0000256" key="2">
    <source>
        <dbReference type="ARBA" id="ARBA00022763"/>
    </source>
</evidence>
<keyword evidence="6" id="KW-0326">Glycosidase</keyword>
<keyword evidence="4" id="KW-0234">DNA repair</keyword>
<dbReference type="InterPro" id="IPR011034">
    <property type="entry name" value="Formyl_transferase-like_C_sf"/>
</dbReference>
<gene>
    <name evidence="6" type="ORF">SDC9_73535</name>
</gene>
<keyword evidence="3 6" id="KW-0378">Hydrolase</keyword>
<dbReference type="EMBL" id="VSSQ01004889">
    <property type="protein sequence ID" value="MPM27030.1"/>
    <property type="molecule type" value="Genomic_DNA"/>
</dbReference>
<keyword evidence="5" id="KW-0812">Transmembrane</keyword>
<dbReference type="GO" id="GO:0003905">
    <property type="term" value="F:alkylbase DNA N-glycosylase activity"/>
    <property type="evidence" value="ECO:0007669"/>
    <property type="project" value="InterPro"/>
</dbReference>
<dbReference type="FunFam" id="3.10.300.10:FF:000001">
    <property type="entry name" value="Putative 3-methyladenine DNA glycosylase"/>
    <property type="match status" value="1"/>
</dbReference>
<name>A0A644YF11_9ZZZZ</name>
<evidence type="ECO:0000256" key="1">
    <source>
        <dbReference type="ARBA" id="ARBA00009232"/>
    </source>
</evidence>
<dbReference type="Gene3D" id="3.10.300.10">
    <property type="entry name" value="Methylpurine-DNA glycosylase (MPG)"/>
    <property type="match status" value="1"/>
</dbReference>
<reference evidence="6" key="1">
    <citation type="submission" date="2019-08" db="EMBL/GenBank/DDBJ databases">
        <authorList>
            <person name="Kucharzyk K."/>
            <person name="Murdoch R.W."/>
            <person name="Higgins S."/>
            <person name="Loffler F."/>
        </authorList>
    </citation>
    <scope>NUCLEOTIDE SEQUENCE</scope>
</reference>
<keyword evidence="5" id="KW-0472">Membrane</keyword>
<protein>
    <submittedName>
        <fullName evidence="6">Putative 3-methyladenine DNA glycosylase</fullName>
        <ecNumber evidence="6">3.2.2.-</ecNumber>
    </submittedName>
</protein>
<keyword evidence="5" id="KW-1133">Transmembrane helix</keyword>
<organism evidence="6">
    <name type="scientific">bioreactor metagenome</name>
    <dbReference type="NCBI Taxonomy" id="1076179"/>
    <lineage>
        <taxon>unclassified sequences</taxon>
        <taxon>metagenomes</taxon>
        <taxon>ecological metagenomes</taxon>
    </lineage>
</organism>
<proteinExistence type="inferred from homology"/>
<dbReference type="PANTHER" id="PTHR10429:SF0">
    <property type="entry name" value="DNA-3-METHYLADENINE GLYCOSYLASE"/>
    <property type="match status" value="1"/>
</dbReference>
<dbReference type="SUPFAM" id="SSF50486">
    <property type="entry name" value="FMT C-terminal domain-like"/>
    <property type="match status" value="1"/>
</dbReference>